<dbReference type="CDD" id="cd00130">
    <property type="entry name" value="PAS"/>
    <property type="match status" value="1"/>
</dbReference>
<dbReference type="GO" id="GO:0005524">
    <property type="term" value="F:ATP binding"/>
    <property type="evidence" value="ECO:0007669"/>
    <property type="project" value="UniProtKB-KW"/>
</dbReference>
<dbReference type="SMART" id="SM00911">
    <property type="entry name" value="HWE_HK"/>
    <property type="match status" value="1"/>
</dbReference>
<dbReference type="NCBIfam" id="TIGR00229">
    <property type="entry name" value="sensory_box"/>
    <property type="match status" value="1"/>
</dbReference>
<dbReference type="Gene3D" id="3.30.450.20">
    <property type="entry name" value="PAS domain"/>
    <property type="match status" value="1"/>
</dbReference>
<evidence type="ECO:0000256" key="7">
    <source>
        <dbReference type="ARBA" id="ARBA00022737"/>
    </source>
</evidence>
<dbReference type="AlphaFoldDB" id="A0A2K8MLC8"/>
<reference evidence="14 15" key="1">
    <citation type="submission" date="2017-11" db="EMBL/GenBank/DDBJ databases">
        <title>Complete genome sequence of Sphingomonas sp. Strain Cra20, a psychrotolerant potential plant growth promoting rhizobacteria.</title>
        <authorList>
            <person name="Luo Y."/>
        </authorList>
    </citation>
    <scope>NUCLEOTIDE SEQUENCE [LARGE SCALE GENOMIC DNA]</scope>
    <source>
        <strain evidence="14 15">Cra20</strain>
    </source>
</reference>
<dbReference type="EMBL" id="CP024923">
    <property type="protein sequence ID" value="ATY33814.1"/>
    <property type="molecule type" value="Genomic_DNA"/>
</dbReference>
<keyword evidence="11" id="KW-0843">Virulence</keyword>
<protein>
    <recommendedName>
        <fullName evidence="2">histidine kinase</fullName>
        <ecNumber evidence="2">2.7.13.3</ecNumber>
    </recommendedName>
</protein>
<evidence type="ECO:0000256" key="9">
    <source>
        <dbReference type="ARBA" id="ARBA00022777"/>
    </source>
</evidence>
<dbReference type="EC" id="2.7.13.3" evidence="2"/>
<sequence>MNIAPDLPNESLGAVLKTALDAVIVMRLDGTIAGWNDVAERCFGWSFDEANGQRMSELIIPPRFRDAHECGLTHYLATGEGPVLDKHIEIHALHRDGRELPIELSITRTSQFGKPVFLGFLRDISDRREAARRQELLIGELNHRVKNLLGVVAAIAHQTARSSSTIADFETAFAGRLASMGKAHEILTAATWERAPLRRLVEELLAAYTQGDGERVTVSGPDVLLAPRHFLSISMILHELLTNAVKYGALSNTVGRIALSWTLDHQTLKLIWIESGVPNVSAPSRRGFGSRMIELAVSHELHGTAASEWRADGLALTLTFGIG</sequence>
<keyword evidence="7" id="KW-0677">Repeat</keyword>
<dbReference type="InterPro" id="IPR000014">
    <property type="entry name" value="PAS"/>
</dbReference>
<evidence type="ECO:0000256" key="1">
    <source>
        <dbReference type="ARBA" id="ARBA00000085"/>
    </source>
</evidence>
<dbReference type="SUPFAM" id="SSF55785">
    <property type="entry name" value="PYP-like sensor domain (PAS domain)"/>
    <property type="match status" value="1"/>
</dbReference>
<name>A0A2K8MLC8_9SPHN</name>
<keyword evidence="10" id="KW-0067">ATP-binding</keyword>
<proteinExistence type="predicted"/>
<evidence type="ECO:0000313" key="14">
    <source>
        <dbReference type="EMBL" id="ATY33814.1"/>
    </source>
</evidence>
<dbReference type="Proteomes" id="UP000229081">
    <property type="component" value="Chromosome"/>
</dbReference>
<keyword evidence="8" id="KW-0547">Nucleotide-binding</keyword>
<evidence type="ECO:0000256" key="5">
    <source>
        <dbReference type="ARBA" id="ARBA00022643"/>
    </source>
</evidence>
<dbReference type="OrthoDB" id="9760752at2"/>
<keyword evidence="6" id="KW-0808">Transferase</keyword>
<dbReference type="PROSITE" id="PS50113">
    <property type="entry name" value="PAC"/>
    <property type="match status" value="1"/>
</dbReference>
<accession>A0A2K8MLC8</accession>
<evidence type="ECO:0000259" key="13">
    <source>
        <dbReference type="PROSITE" id="PS50113"/>
    </source>
</evidence>
<keyword evidence="4" id="KW-0285">Flavoprotein</keyword>
<evidence type="ECO:0000256" key="2">
    <source>
        <dbReference type="ARBA" id="ARBA00012438"/>
    </source>
</evidence>
<evidence type="ECO:0000313" key="15">
    <source>
        <dbReference type="Proteomes" id="UP000229081"/>
    </source>
</evidence>
<dbReference type="SMART" id="SM00091">
    <property type="entry name" value="PAS"/>
    <property type="match status" value="1"/>
</dbReference>
<dbReference type="PROSITE" id="PS50112">
    <property type="entry name" value="PAS"/>
    <property type="match status" value="1"/>
</dbReference>
<feature type="domain" description="PAS" evidence="12">
    <location>
        <begin position="8"/>
        <end position="61"/>
    </location>
</feature>
<dbReference type="GO" id="GO:0006355">
    <property type="term" value="P:regulation of DNA-templated transcription"/>
    <property type="evidence" value="ECO:0007669"/>
    <property type="project" value="InterPro"/>
</dbReference>
<evidence type="ECO:0000256" key="10">
    <source>
        <dbReference type="ARBA" id="ARBA00022840"/>
    </source>
</evidence>
<evidence type="ECO:0000256" key="8">
    <source>
        <dbReference type="ARBA" id="ARBA00022741"/>
    </source>
</evidence>
<comment type="catalytic activity">
    <reaction evidence="1">
        <text>ATP + protein L-histidine = ADP + protein N-phospho-L-histidine.</text>
        <dbReference type="EC" id="2.7.13.3"/>
    </reaction>
</comment>
<dbReference type="GO" id="GO:0004673">
    <property type="term" value="F:protein histidine kinase activity"/>
    <property type="evidence" value="ECO:0007669"/>
    <property type="project" value="UniProtKB-EC"/>
</dbReference>
<organism evidence="14 15">
    <name type="scientific">Sphingomonas psychrotolerans</name>
    <dbReference type="NCBI Taxonomy" id="1327635"/>
    <lineage>
        <taxon>Bacteria</taxon>
        <taxon>Pseudomonadati</taxon>
        <taxon>Pseudomonadota</taxon>
        <taxon>Alphaproteobacteria</taxon>
        <taxon>Sphingomonadales</taxon>
        <taxon>Sphingomonadaceae</taxon>
        <taxon>Sphingomonas</taxon>
    </lineage>
</organism>
<dbReference type="InterPro" id="IPR036890">
    <property type="entry name" value="HATPase_C_sf"/>
</dbReference>
<evidence type="ECO:0000256" key="6">
    <source>
        <dbReference type="ARBA" id="ARBA00022679"/>
    </source>
</evidence>
<dbReference type="KEGG" id="sphc:CVN68_19155"/>
<dbReference type="Gene3D" id="3.30.565.10">
    <property type="entry name" value="Histidine kinase-like ATPase, C-terminal domain"/>
    <property type="match status" value="1"/>
</dbReference>
<dbReference type="SUPFAM" id="SSF55874">
    <property type="entry name" value="ATPase domain of HSP90 chaperone/DNA topoisomerase II/histidine kinase"/>
    <property type="match status" value="1"/>
</dbReference>
<dbReference type="InterPro" id="IPR011102">
    <property type="entry name" value="Sig_transdc_His_kinase_HWE"/>
</dbReference>
<evidence type="ECO:0000256" key="3">
    <source>
        <dbReference type="ARBA" id="ARBA00022553"/>
    </source>
</evidence>
<dbReference type="Pfam" id="PF00989">
    <property type="entry name" value="PAS"/>
    <property type="match status" value="1"/>
</dbReference>
<dbReference type="InterPro" id="IPR013767">
    <property type="entry name" value="PAS_fold"/>
</dbReference>
<feature type="domain" description="PAC" evidence="13">
    <location>
        <begin position="86"/>
        <end position="136"/>
    </location>
</feature>
<keyword evidence="15" id="KW-1185">Reference proteome</keyword>
<dbReference type="PANTHER" id="PTHR41523:SF8">
    <property type="entry name" value="ETHYLENE RESPONSE SENSOR PROTEIN"/>
    <property type="match status" value="1"/>
</dbReference>
<keyword evidence="3" id="KW-0597">Phosphoprotein</keyword>
<dbReference type="InterPro" id="IPR000700">
    <property type="entry name" value="PAS-assoc_C"/>
</dbReference>
<keyword evidence="9" id="KW-0418">Kinase</keyword>
<dbReference type="InterPro" id="IPR035965">
    <property type="entry name" value="PAS-like_dom_sf"/>
</dbReference>
<evidence type="ECO:0000259" key="12">
    <source>
        <dbReference type="PROSITE" id="PS50112"/>
    </source>
</evidence>
<gene>
    <name evidence="14" type="ORF">CVN68_19155</name>
</gene>
<keyword evidence="5" id="KW-0288">FMN</keyword>
<dbReference type="PANTHER" id="PTHR41523">
    <property type="entry name" value="TWO-COMPONENT SYSTEM SENSOR PROTEIN"/>
    <property type="match status" value="1"/>
</dbReference>
<dbReference type="Pfam" id="PF07536">
    <property type="entry name" value="HWE_HK"/>
    <property type="match status" value="1"/>
</dbReference>
<evidence type="ECO:0000256" key="4">
    <source>
        <dbReference type="ARBA" id="ARBA00022630"/>
    </source>
</evidence>
<evidence type="ECO:0000256" key="11">
    <source>
        <dbReference type="ARBA" id="ARBA00023026"/>
    </source>
</evidence>